<dbReference type="SUPFAM" id="SSF52402">
    <property type="entry name" value="Adenine nucleotide alpha hydrolases-like"/>
    <property type="match status" value="1"/>
</dbReference>
<keyword evidence="2" id="KW-0479">Metal-binding</keyword>
<dbReference type="Gene3D" id="3.40.50.620">
    <property type="entry name" value="HUPs"/>
    <property type="match status" value="1"/>
</dbReference>
<keyword evidence="2" id="KW-0411">Iron-sulfur</keyword>
<keyword evidence="4" id="KW-0560">Oxidoreductase</keyword>
<dbReference type="EMBL" id="AEAI01002869">
    <property type="protein sequence ID" value="EGH48176.1"/>
    <property type="molecule type" value="Genomic_DNA"/>
</dbReference>
<name>F3GM73_PSESJ</name>
<dbReference type="AlphaFoldDB" id="F3GM73"/>
<keyword evidence="1" id="KW-0408">Iron</keyword>
<dbReference type="PANTHER" id="PTHR46482">
    <property type="entry name" value="5'-ADENYLYLSULFATE REDUCTASE 3, CHLOROPLASTIC"/>
    <property type="match status" value="1"/>
</dbReference>
<dbReference type="PANTHER" id="PTHR46482:SF9">
    <property type="entry name" value="5'-ADENYLYLSULFATE REDUCTASE 1, CHLOROPLASTIC"/>
    <property type="match status" value="1"/>
</dbReference>
<comment type="caution">
    <text evidence="4">The sequence shown here is derived from an EMBL/GenBank/DDBJ whole genome shotgun (WGS) entry which is preliminary data.</text>
</comment>
<evidence type="ECO:0000259" key="3">
    <source>
        <dbReference type="Pfam" id="PF01507"/>
    </source>
</evidence>
<evidence type="ECO:0000313" key="5">
    <source>
        <dbReference type="Proteomes" id="UP000004986"/>
    </source>
</evidence>
<evidence type="ECO:0000256" key="2">
    <source>
        <dbReference type="ARBA" id="ARBA00023014"/>
    </source>
</evidence>
<dbReference type="GO" id="GO:0051536">
    <property type="term" value="F:iron-sulfur cluster binding"/>
    <property type="evidence" value="ECO:0007669"/>
    <property type="project" value="UniProtKB-KW"/>
</dbReference>
<keyword evidence="5" id="KW-1185">Reference proteome</keyword>
<dbReference type="HOGENOM" id="CLU_2215545_0_0_6"/>
<gene>
    <name evidence="4" type="ORF">PSYPI_40169</name>
</gene>
<evidence type="ECO:0000256" key="1">
    <source>
        <dbReference type="ARBA" id="ARBA00023004"/>
    </source>
</evidence>
<evidence type="ECO:0000313" key="4">
    <source>
        <dbReference type="EMBL" id="EGH48176.1"/>
    </source>
</evidence>
<protein>
    <submittedName>
        <fullName evidence="4">Phosphoadenosine phosphosulfate reductase</fullName>
        <ecNumber evidence="4">1.8.4.8</ecNumber>
    </submittedName>
</protein>
<dbReference type="BioCyc" id="PSYR629263:G11X0-7319-MONOMER"/>
<organism evidence="4 5">
    <name type="scientific">Pseudomonas syringae pv. pisi str. 1704B</name>
    <dbReference type="NCBI Taxonomy" id="629263"/>
    <lineage>
        <taxon>Bacteria</taxon>
        <taxon>Pseudomonadati</taxon>
        <taxon>Pseudomonadota</taxon>
        <taxon>Gammaproteobacteria</taxon>
        <taxon>Pseudomonadales</taxon>
        <taxon>Pseudomonadaceae</taxon>
        <taxon>Pseudomonas</taxon>
        <taxon>Pseudomonas syringae</taxon>
    </lineage>
</organism>
<dbReference type="GO" id="GO:0004604">
    <property type="term" value="F:phosphoadenylyl-sulfate reductase (thioredoxin) activity"/>
    <property type="evidence" value="ECO:0007669"/>
    <property type="project" value="UniProtKB-EC"/>
</dbReference>
<dbReference type="PATRIC" id="fig|629263.4.peg.5836"/>
<feature type="domain" description="Phosphoadenosine phosphosulphate reductase" evidence="3">
    <location>
        <begin position="2"/>
        <end position="78"/>
    </location>
</feature>
<dbReference type="EC" id="1.8.4.8" evidence="4"/>
<proteinExistence type="predicted"/>
<reference evidence="4 5" key="1">
    <citation type="journal article" date="2011" name="PLoS Pathog.">
        <title>Dynamic evolution of pathogenicity revealed by sequencing and comparative genomics of 19 Pseudomonas syringae isolates.</title>
        <authorList>
            <person name="Baltrus D.A."/>
            <person name="Nishimura M.T."/>
            <person name="Romanchuk A."/>
            <person name="Chang J.H."/>
            <person name="Mukhtar M.S."/>
            <person name="Cherkis K."/>
            <person name="Roach J."/>
            <person name="Grant S.R."/>
            <person name="Jones C.D."/>
            <person name="Dangl J.L."/>
        </authorList>
    </citation>
    <scope>NUCLEOTIDE SEQUENCE [LARGE SCALE GENOMIC DNA]</scope>
    <source>
        <strain evidence="4 5">1704B</strain>
    </source>
</reference>
<feature type="non-terminal residue" evidence="4">
    <location>
        <position position="1"/>
    </location>
</feature>
<dbReference type="InterPro" id="IPR014729">
    <property type="entry name" value="Rossmann-like_a/b/a_fold"/>
</dbReference>
<sequence length="107" mass="11978">SAWATGQRRDQSPGTRSAVAAVEIDSAFSTAERTLYKFNPLAQMSSEEIWGYIRMLELPYNSLHERGFISIGCEPCTRRYCRTSTSARVAGGGKKPRRRNADCMRAI</sequence>
<dbReference type="Pfam" id="PF01507">
    <property type="entry name" value="PAPS_reduct"/>
    <property type="match status" value="1"/>
</dbReference>
<accession>F3GM73</accession>
<dbReference type="Proteomes" id="UP000004986">
    <property type="component" value="Unassembled WGS sequence"/>
</dbReference>
<dbReference type="InterPro" id="IPR002500">
    <property type="entry name" value="PAPS_reduct_dom"/>
</dbReference>